<proteinExistence type="predicted"/>
<dbReference type="OMA" id="HTADEHM"/>
<feature type="region of interest" description="Disordered" evidence="1">
    <location>
        <begin position="75"/>
        <end position="104"/>
    </location>
</feature>
<sequence length="606" mass="68979">MRMTTMKFRQLIDMAIGFPEPGHVNFSALHCLLTCIAEKLGITDEMIEYCNNETETVCFCNKASNYELLQKSRLLGGTNPNEEKSNSEQKELSTESNAATLNESPMSEEIPIVSETLPKNTEEQISGQKHVIEVLSPTNSKTSIKSLPKPITSQLSVHKLKERISKIEMTMQQISLSKEFTLGIAIMKDQLEFVMEQLLLLTFLTLSKKPDFHQIQKLHSMAQTLREFKKENVYIDGSNRIQFPSVQSLNWQSSGLQLNEDLSVNDLLEAQNIGFQPDAIIAQTATFQDELNGHLCYSPEKLLDQLMELKSEFCLLTNKVNEVSSRLLQQESQRTFSLISEIQEQMRDHKITTINLKETQSRIEARISNNQNSIENMKKIIEDVMVEKVDKTELEIQLANKVDYDQLKRKASLDQLQELHCRVDKQISEILRQINENEKQFSKTVDNLNDTLGFAAIEGILKTFKENITKDVQELHTLLKNYIDSTNDDCAAAGARIKVLQDLACLSCDTNCIMRTMKKAKVAKLPSAHASNILSPLITYELGSIRKSGIMGYYRKDDFPHSTNAWLERQSNGMTDLKQCIPRHAGGEHTTNNAKERVKKMMSYRK</sequence>
<dbReference type="EMBL" id="JRES01000799">
    <property type="protein sequence ID" value="KNC28294.1"/>
    <property type="molecule type" value="Genomic_DNA"/>
</dbReference>
<protein>
    <recommendedName>
        <fullName evidence="2">DUF4795 domain-containing protein</fullName>
    </recommendedName>
</protein>
<dbReference type="InterPro" id="IPR032013">
    <property type="entry name" value="DUF4795"/>
</dbReference>
<evidence type="ECO:0000256" key="1">
    <source>
        <dbReference type="SAM" id="MobiDB-lite"/>
    </source>
</evidence>
<name>A0A0L0CA21_LUCCU</name>
<dbReference type="PANTHER" id="PTHR47080">
    <property type="entry name" value="CHROMOSOME 16 OPEN READING FRAME 96"/>
    <property type="match status" value="1"/>
</dbReference>
<dbReference type="OrthoDB" id="5981048at2759"/>
<feature type="compositionally biased region" description="Polar residues" evidence="1">
    <location>
        <begin position="94"/>
        <end position="104"/>
    </location>
</feature>
<dbReference type="Pfam" id="PF16043">
    <property type="entry name" value="DUF4795"/>
    <property type="match status" value="1"/>
</dbReference>
<feature type="domain" description="DUF4795" evidence="2">
    <location>
        <begin position="335"/>
        <end position="529"/>
    </location>
</feature>
<organism evidence="3 4">
    <name type="scientific">Lucilia cuprina</name>
    <name type="common">Green bottle fly</name>
    <name type="synonym">Australian sheep blowfly</name>
    <dbReference type="NCBI Taxonomy" id="7375"/>
    <lineage>
        <taxon>Eukaryota</taxon>
        <taxon>Metazoa</taxon>
        <taxon>Ecdysozoa</taxon>
        <taxon>Arthropoda</taxon>
        <taxon>Hexapoda</taxon>
        <taxon>Insecta</taxon>
        <taxon>Pterygota</taxon>
        <taxon>Neoptera</taxon>
        <taxon>Endopterygota</taxon>
        <taxon>Diptera</taxon>
        <taxon>Brachycera</taxon>
        <taxon>Muscomorpha</taxon>
        <taxon>Oestroidea</taxon>
        <taxon>Calliphoridae</taxon>
        <taxon>Luciliinae</taxon>
        <taxon>Lucilia</taxon>
    </lineage>
</organism>
<dbReference type="AlphaFoldDB" id="A0A0L0CA21"/>
<dbReference type="PANTHER" id="PTHR47080:SF1">
    <property type="entry name" value="CHROMOSOME 16 OPEN READING FRAME 96"/>
    <property type="match status" value="1"/>
</dbReference>
<dbReference type="Proteomes" id="UP000037069">
    <property type="component" value="Unassembled WGS sequence"/>
</dbReference>
<evidence type="ECO:0000313" key="4">
    <source>
        <dbReference type="Proteomes" id="UP000037069"/>
    </source>
</evidence>
<gene>
    <name evidence="3" type="ORF">FF38_13989</name>
</gene>
<evidence type="ECO:0000259" key="2">
    <source>
        <dbReference type="Pfam" id="PF16043"/>
    </source>
</evidence>
<evidence type="ECO:0000313" key="3">
    <source>
        <dbReference type="EMBL" id="KNC28294.1"/>
    </source>
</evidence>
<feature type="compositionally biased region" description="Basic and acidic residues" evidence="1">
    <location>
        <begin position="81"/>
        <end position="93"/>
    </location>
</feature>
<keyword evidence="4" id="KW-1185">Reference proteome</keyword>
<dbReference type="STRING" id="7375.A0A0L0CA21"/>
<comment type="caution">
    <text evidence="3">The sequence shown here is derived from an EMBL/GenBank/DDBJ whole genome shotgun (WGS) entry which is preliminary data.</text>
</comment>
<reference evidence="3 4" key="1">
    <citation type="journal article" date="2015" name="Nat. Commun.">
        <title>Lucilia cuprina genome unlocks parasitic fly biology to underpin future interventions.</title>
        <authorList>
            <person name="Anstead C.A."/>
            <person name="Korhonen P.K."/>
            <person name="Young N.D."/>
            <person name="Hall R.S."/>
            <person name="Jex A.R."/>
            <person name="Murali S.C."/>
            <person name="Hughes D.S."/>
            <person name="Lee S.F."/>
            <person name="Perry T."/>
            <person name="Stroehlein A.J."/>
            <person name="Ansell B.R."/>
            <person name="Breugelmans B."/>
            <person name="Hofmann A."/>
            <person name="Qu J."/>
            <person name="Dugan S."/>
            <person name="Lee S.L."/>
            <person name="Chao H."/>
            <person name="Dinh H."/>
            <person name="Han Y."/>
            <person name="Doddapaneni H.V."/>
            <person name="Worley K.C."/>
            <person name="Muzny D.M."/>
            <person name="Ioannidis P."/>
            <person name="Waterhouse R.M."/>
            <person name="Zdobnov E.M."/>
            <person name="James P.J."/>
            <person name="Bagnall N.H."/>
            <person name="Kotze A.C."/>
            <person name="Gibbs R.A."/>
            <person name="Richards S."/>
            <person name="Batterham P."/>
            <person name="Gasser R.B."/>
        </authorList>
    </citation>
    <scope>NUCLEOTIDE SEQUENCE [LARGE SCALE GENOMIC DNA]</scope>
    <source>
        <strain evidence="3 4">LS</strain>
        <tissue evidence="3">Full body</tissue>
    </source>
</reference>
<accession>A0A0L0CA21</accession>